<dbReference type="CDD" id="cd24098">
    <property type="entry name" value="ASKHA_NBD_TobZ_N"/>
    <property type="match status" value="1"/>
</dbReference>
<dbReference type="EMBL" id="FQUH01000005">
    <property type="protein sequence ID" value="SHF09183.1"/>
    <property type="molecule type" value="Genomic_DNA"/>
</dbReference>
<dbReference type="AlphaFoldDB" id="A0A1M4YTX1"/>
<evidence type="ECO:0000313" key="4">
    <source>
        <dbReference type="EMBL" id="SHF09183.1"/>
    </source>
</evidence>
<dbReference type="GO" id="GO:0016740">
    <property type="term" value="F:transferase activity"/>
    <property type="evidence" value="ECO:0007669"/>
    <property type="project" value="UniProtKB-KW"/>
</dbReference>
<reference evidence="5" key="1">
    <citation type="submission" date="2016-11" db="EMBL/GenBank/DDBJ databases">
        <authorList>
            <person name="Varghese N."/>
            <person name="Submissions S."/>
        </authorList>
    </citation>
    <scope>NUCLEOTIDE SEQUENCE [LARGE SCALE GENOMIC DNA]</scope>
    <source>
        <strain evidence="5">DSM 21264</strain>
    </source>
</reference>
<dbReference type="PANTHER" id="PTHR34847">
    <property type="entry name" value="NODULATION PROTEIN U"/>
    <property type="match status" value="1"/>
</dbReference>
<dbReference type="InterPro" id="IPR038152">
    <property type="entry name" value="Carbam_trans_C_sf"/>
</dbReference>
<dbReference type="Gene3D" id="3.30.420.40">
    <property type="match status" value="2"/>
</dbReference>
<dbReference type="InterPro" id="IPR031730">
    <property type="entry name" value="Carbam_trans_C"/>
</dbReference>
<dbReference type="InterPro" id="IPR043129">
    <property type="entry name" value="ATPase_NBD"/>
</dbReference>
<protein>
    <submittedName>
        <fullName evidence="4">Carbamoyltransferase</fullName>
    </submittedName>
</protein>
<sequence length="610" mass="69004">MSYILGISCFYHDSAVALLKDGEIAFALQEERYSRIKQDKNFPQNALKACLSAEKISISDISCITYYEDPELKFERICQTYKNNFPKGSVSFAKNYKYFMEKKNIKEILHKELSELFPDENIPQIVFSQHHFSHAASAFYTSPYERAAILCIDGVGEWDTTTAWLGSGNQIESIFNIAFPHSLGLLYSAFTYYCGFKVDSGEYKLMGLAPYGNPCYVDLIYDNLLHLEEDGSFTLNRTFFDYEVGDCMISDKFEKLFSGPAREPESPITQKIMDIAASIQVITEEVVFGLARKVKSMTQADSLCLAGGVALNCVSNGKLLQSGLFKHIYVQPASGDAGGALGAALNYHYAIANNSRLTDGVTDRMNGGYLGIEYNDEQILSFLQDVNADYEYHDTATLLKKTSQCLADNKVVGWFQGRMEFGPRALGCRSILGNPQSPEMQRTMNLKIKNRESFRPFAPAILAEHVDTWFDITAPSPYMLMVAPVKSNQRLITRDDESIDGLDKLKITRSTIPAVTHVDYSARIQTVDGQYNPLFRSLIEAFDQITHCPILINTSFNVRGEPIVESPMDAYRCFMRTEMDYLVIGHYLLSKEKQPRWFEEVNWKEVYVLD</sequence>
<dbReference type="Gene3D" id="3.90.870.20">
    <property type="entry name" value="Carbamoyltransferase, C-terminal domain"/>
    <property type="match status" value="1"/>
</dbReference>
<gene>
    <name evidence="4" type="ORF">SAMN02745781_01440</name>
</gene>
<evidence type="ECO:0000313" key="5">
    <source>
        <dbReference type="Proteomes" id="UP000184159"/>
    </source>
</evidence>
<dbReference type="Pfam" id="PF02543">
    <property type="entry name" value="Carbam_trans_N"/>
    <property type="match status" value="1"/>
</dbReference>
<dbReference type="Proteomes" id="UP000184159">
    <property type="component" value="Unassembled WGS sequence"/>
</dbReference>
<organism evidence="4 5">
    <name type="scientific">Vibrio gazogenes DSM 21264 = NBRC 103151</name>
    <dbReference type="NCBI Taxonomy" id="1123492"/>
    <lineage>
        <taxon>Bacteria</taxon>
        <taxon>Pseudomonadati</taxon>
        <taxon>Pseudomonadota</taxon>
        <taxon>Gammaproteobacteria</taxon>
        <taxon>Vibrionales</taxon>
        <taxon>Vibrionaceae</taxon>
        <taxon>Vibrio</taxon>
    </lineage>
</organism>
<keyword evidence="5" id="KW-1185">Reference proteome</keyword>
<evidence type="ECO:0000256" key="1">
    <source>
        <dbReference type="ARBA" id="ARBA00006129"/>
    </source>
</evidence>
<evidence type="ECO:0000259" key="3">
    <source>
        <dbReference type="Pfam" id="PF16861"/>
    </source>
</evidence>
<name>A0A1M4YTX1_VIBGA</name>
<proteinExistence type="inferred from homology"/>
<dbReference type="PANTHER" id="PTHR34847:SF1">
    <property type="entry name" value="NODULATION PROTEIN U"/>
    <property type="match status" value="1"/>
</dbReference>
<dbReference type="SUPFAM" id="SSF53067">
    <property type="entry name" value="Actin-like ATPase domain"/>
    <property type="match status" value="1"/>
</dbReference>
<feature type="domain" description="Carbamoyltransferase C-terminal" evidence="3">
    <location>
        <begin position="404"/>
        <end position="591"/>
    </location>
</feature>
<dbReference type="RefSeq" id="WP_072957344.1">
    <property type="nucleotide sequence ID" value="NZ_FQUH01000005.1"/>
</dbReference>
<accession>A0A1M4YTX1</accession>
<dbReference type="InterPro" id="IPR003696">
    <property type="entry name" value="Carbtransf_dom"/>
</dbReference>
<dbReference type="InterPro" id="IPR051338">
    <property type="entry name" value="NodU/CmcH_Carbamoyltrnsfr"/>
</dbReference>
<dbReference type="Pfam" id="PF16861">
    <property type="entry name" value="Carbam_trans_C"/>
    <property type="match status" value="1"/>
</dbReference>
<comment type="similarity">
    <text evidence="1">Belongs to the NodU/CmcH family.</text>
</comment>
<keyword evidence="4" id="KW-0808">Transferase</keyword>
<feature type="domain" description="Carbamoyltransferase" evidence="2">
    <location>
        <begin position="4"/>
        <end position="345"/>
    </location>
</feature>
<evidence type="ECO:0000259" key="2">
    <source>
        <dbReference type="Pfam" id="PF02543"/>
    </source>
</evidence>